<reference evidence="1 2" key="1">
    <citation type="submission" date="2021-11" db="EMBL/GenBank/DDBJ databases">
        <title>Draft genome sequence of Paenibacillus profundus YoMME, a new Gram-positive bacteria with exoelectrogenic properties.</title>
        <authorList>
            <person name="Hubenova Y."/>
            <person name="Hubenova E."/>
            <person name="Manasiev Y."/>
            <person name="Peykov S."/>
            <person name="Mitov M."/>
        </authorList>
    </citation>
    <scope>NUCLEOTIDE SEQUENCE [LARGE SCALE GENOMIC DNA]</scope>
    <source>
        <strain evidence="1 2">YoMME</strain>
    </source>
</reference>
<dbReference type="InterPro" id="IPR029063">
    <property type="entry name" value="SAM-dependent_MTases_sf"/>
</dbReference>
<accession>A0ABS8YE67</accession>
<evidence type="ECO:0000313" key="1">
    <source>
        <dbReference type="EMBL" id="MCE5169219.1"/>
    </source>
</evidence>
<evidence type="ECO:0000313" key="2">
    <source>
        <dbReference type="Proteomes" id="UP001199916"/>
    </source>
</evidence>
<gene>
    <name evidence="1" type="ORF">LQV63_07840</name>
</gene>
<sequence length="81" mass="8963">MHAIYMGNERLLVKPVYGGKLIVPSADLSITPELVMHGAMEWPLTKYLENHVKKGHVLVDIGANVGYFTVSRPFDGTVRPS</sequence>
<dbReference type="Proteomes" id="UP001199916">
    <property type="component" value="Unassembled WGS sequence"/>
</dbReference>
<dbReference type="EMBL" id="JAJNBZ010000004">
    <property type="protein sequence ID" value="MCE5169219.1"/>
    <property type="molecule type" value="Genomic_DNA"/>
</dbReference>
<keyword evidence="2" id="KW-1185">Reference proteome</keyword>
<name>A0ABS8YE67_9BACL</name>
<protein>
    <recommendedName>
        <fullName evidence="3">FkbM family methyltransferase</fullName>
    </recommendedName>
</protein>
<organism evidence="1 2">
    <name type="scientific">Paenibacillus profundus</name>
    <dbReference type="NCBI Taxonomy" id="1173085"/>
    <lineage>
        <taxon>Bacteria</taxon>
        <taxon>Bacillati</taxon>
        <taxon>Bacillota</taxon>
        <taxon>Bacilli</taxon>
        <taxon>Bacillales</taxon>
        <taxon>Paenibacillaceae</taxon>
        <taxon>Paenibacillus</taxon>
    </lineage>
</organism>
<evidence type="ECO:0008006" key="3">
    <source>
        <dbReference type="Google" id="ProtNLM"/>
    </source>
</evidence>
<dbReference type="RefSeq" id="WP_233696273.1">
    <property type="nucleotide sequence ID" value="NZ_JAJNBZ010000004.1"/>
</dbReference>
<dbReference type="SUPFAM" id="SSF53335">
    <property type="entry name" value="S-adenosyl-L-methionine-dependent methyltransferases"/>
    <property type="match status" value="1"/>
</dbReference>
<comment type="caution">
    <text evidence="1">The sequence shown here is derived from an EMBL/GenBank/DDBJ whole genome shotgun (WGS) entry which is preliminary data.</text>
</comment>
<proteinExistence type="predicted"/>